<dbReference type="EnsemblPlants" id="evm.model.03.1312">
    <property type="protein sequence ID" value="cds.evm.model.03.1312"/>
    <property type="gene ID" value="evm.TU.03.1312"/>
</dbReference>
<sequence>MIDKFCMSEAKPVSTPLAQYFKLTQGQSPKIEEDKMHMDTIPYASCVGSLMYCTVYTRPDLTYALSMVSRFIANPGKEHWSAGKWILRYLQGSMDVGLVYDNKSKNEVEVNGYVDFDYDGSINTRRSITEYAFTVLGGCISWKANLQKVVALSSIEAKYMAATEAIKEVVWLKGFTKELGFKSEDITVHCENQSALHLMRNSMFHERSKHIDIKLHFIRDIIALKEVNVKKIGTKENPADIMTKYVSLAKFRLFSKLTKPHQILDEDSRLVQPQISMTYSSFND</sequence>
<protein>
    <recommendedName>
        <fullName evidence="3">Retrovirus-related Pol polyprotein from transposon TNT 1-94</fullName>
    </recommendedName>
</protein>
<reference evidence="1" key="1">
    <citation type="submission" date="2018-11" db="EMBL/GenBank/DDBJ databases">
        <authorList>
            <person name="Grassa J C."/>
        </authorList>
    </citation>
    <scope>NUCLEOTIDE SEQUENCE [LARGE SCALE GENOMIC DNA]</scope>
</reference>
<accession>A0A803P4T0</accession>
<dbReference type="SUPFAM" id="SSF56672">
    <property type="entry name" value="DNA/RNA polymerases"/>
    <property type="match status" value="1"/>
</dbReference>
<dbReference type="Proteomes" id="UP000596661">
    <property type="component" value="Chromosome 3"/>
</dbReference>
<evidence type="ECO:0008006" key="3">
    <source>
        <dbReference type="Google" id="ProtNLM"/>
    </source>
</evidence>
<dbReference type="PANTHER" id="PTHR11439:SF491">
    <property type="entry name" value="INTEGRASE CATALYTIC DOMAIN-CONTAINING PROTEIN"/>
    <property type="match status" value="1"/>
</dbReference>
<dbReference type="InterPro" id="IPR043502">
    <property type="entry name" value="DNA/RNA_pol_sf"/>
</dbReference>
<keyword evidence="2" id="KW-1185">Reference proteome</keyword>
<dbReference type="OMA" id="GETISWQ"/>
<dbReference type="EMBL" id="UZAU01000292">
    <property type="status" value="NOT_ANNOTATED_CDS"/>
    <property type="molecule type" value="Genomic_DNA"/>
</dbReference>
<proteinExistence type="predicted"/>
<name>A0A803P4T0_CANSA</name>
<organism evidence="1 2">
    <name type="scientific">Cannabis sativa</name>
    <name type="common">Hemp</name>
    <name type="synonym">Marijuana</name>
    <dbReference type="NCBI Taxonomy" id="3483"/>
    <lineage>
        <taxon>Eukaryota</taxon>
        <taxon>Viridiplantae</taxon>
        <taxon>Streptophyta</taxon>
        <taxon>Embryophyta</taxon>
        <taxon>Tracheophyta</taxon>
        <taxon>Spermatophyta</taxon>
        <taxon>Magnoliopsida</taxon>
        <taxon>eudicotyledons</taxon>
        <taxon>Gunneridae</taxon>
        <taxon>Pentapetalae</taxon>
        <taxon>rosids</taxon>
        <taxon>fabids</taxon>
        <taxon>Rosales</taxon>
        <taxon>Cannabaceae</taxon>
        <taxon>Cannabis</taxon>
    </lineage>
</organism>
<evidence type="ECO:0000313" key="1">
    <source>
        <dbReference type="EnsemblPlants" id="cds.evm.model.03.1312"/>
    </source>
</evidence>
<dbReference type="AlphaFoldDB" id="A0A803P4T0"/>
<dbReference type="CDD" id="cd09272">
    <property type="entry name" value="RNase_HI_RT_Ty1"/>
    <property type="match status" value="1"/>
</dbReference>
<evidence type="ECO:0000313" key="2">
    <source>
        <dbReference type="Proteomes" id="UP000596661"/>
    </source>
</evidence>
<dbReference type="Gramene" id="evm.model.03.1312">
    <property type="protein sequence ID" value="cds.evm.model.03.1312"/>
    <property type="gene ID" value="evm.TU.03.1312"/>
</dbReference>
<reference evidence="1" key="2">
    <citation type="submission" date="2021-03" db="UniProtKB">
        <authorList>
            <consortium name="EnsemblPlants"/>
        </authorList>
    </citation>
    <scope>IDENTIFICATION</scope>
</reference>
<dbReference type="PANTHER" id="PTHR11439">
    <property type="entry name" value="GAG-POL-RELATED RETROTRANSPOSON"/>
    <property type="match status" value="1"/>
</dbReference>